<evidence type="ECO:0000313" key="1">
    <source>
        <dbReference type="EMBL" id="ANY76144.1"/>
    </source>
</evidence>
<name>A0A1B2E859_9BACL</name>
<proteinExistence type="predicted"/>
<dbReference type="AlphaFoldDB" id="A0A1B2E859"/>
<organism evidence="1">
    <name type="scientific">Paenibacillus ihbetae</name>
    <dbReference type="NCBI Taxonomy" id="1870820"/>
    <lineage>
        <taxon>Bacteria</taxon>
        <taxon>Bacillati</taxon>
        <taxon>Bacillota</taxon>
        <taxon>Bacilli</taxon>
        <taxon>Bacillales</taxon>
        <taxon>Paenibacillaceae</taxon>
        <taxon>Paenibacillus</taxon>
    </lineage>
</organism>
<dbReference type="EMBL" id="CP016809">
    <property type="protein sequence ID" value="ANY76144.1"/>
    <property type="molecule type" value="Genomic_DNA"/>
</dbReference>
<accession>A0A1B2E859</accession>
<gene>
    <name evidence="1" type="ORF">BBD41_28190</name>
</gene>
<reference evidence="1" key="1">
    <citation type="submission" date="2016-08" db="EMBL/GenBank/DDBJ databases">
        <title>Complete Genome Seqeunce of Paenibacillus sp. nov. IHBB 9852 from high altitute lake of Indian trans-Himalayas.</title>
        <authorList>
            <person name="Kiran S."/>
            <person name="Swarnkar M.K."/>
            <person name="Rana A."/>
            <person name="Tewari R."/>
            <person name="Gulati A."/>
        </authorList>
    </citation>
    <scope>NUCLEOTIDE SEQUENCE [LARGE SCALE GENOMIC DNA]</scope>
    <source>
        <strain evidence="1">IHBB 9852</strain>
    </source>
</reference>
<protein>
    <submittedName>
        <fullName evidence="1">Uncharacterized protein</fullName>
    </submittedName>
</protein>
<dbReference type="KEGG" id="pib:BBD41_28190"/>
<sequence length="120" mass="14277">MEMMELRIPAGFAVCYNKFYDVEPEPDADGFIKNWHYFTEDLLQIIQMRLEKGEWSVPKSGQERLIIDLGWSPDSSASGEYLLVVVNDNWDTLKEMRSRNRYEIKETLEKWLELIRTQQL</sequence>